<keyword evidence="2" id="KW-0479">Metal-binding</keyword>
<dbReference type="GO" id="GO:1990904">
    <property type="term" value="C:ribonucleoprotein complex"/>
    <property type="evidence" value="ECO:0007669"/>
    <property type="project" value="UniProtKB-KW"/>
</dbReference>
<dbReference type="PROSITE" id="PS50158">
    <property type="entry name" value="ZF_CCHC"/>
    <property type="match status" value="2"/>
</dbReference>
<dbReference type="SUPFAM" id="SSF57756">
    <property type="entry name" value="Retrovirus zinc finger-like domains"/>
    <property type="match status" value="2"/>
</dbReference>
<dbReference type="InterPro" id="IPR000504">
    <property type="entry name" value="RRM_dom"/>
</dbReference>
<dbReference type="SUPFAM" id="SSF54928">
    <property type="entry name" value="RNA-binding domain, RBD"/>
    <property type="match status" value="2"/>
</dbReference>
<feature type="domain" description="RRM" evidence="5">
    <location>
        <begin position="143"/>
        <end position="219"/>
    </location>
</feature>
<feature type="region of interest" description="Disordered" evidence="4">
    <location>
        <begin position="218"/>
        <end position="246"/>
    </location>
</feature>
<protein>
    <submittedName>
        <fullName evidence="7">Ribonucleoprotein, chloroplastic</fullName>
    </submittedName>
</protein>
<name>A0A1D1YT35_9ARAE</name>
<evidence type="ECO:0000256" key="1">
    <source>
        <dbReference type="ARBA" id="ARBA00022884"/>
    </source>
</evidence>
<dbReference type="InterPro" id="IPR035979">
    <property type="entry name" value="RBD_domain_sf"/>
</dbReference>
<evidence type="ECO:0000259" key="6">
    <source>
        <dbReference type="PROSITE" id="PS50158"/>
    </source>
</evidence>
<gene>
    <name evidence="7" type="primary">ROC1_2</name>
    <name evidence="7" type="ORF">g.110262</name>
</gene>
<dbReference type="InterPro" id="IPR034361">
    <property type="entry name" value="PHIP1_RRM1"/>
</dbReference>
<dbReference type="Gene3D" id="4.10.60.10">
    <property type="entry name" value="Zinc finger, CCHC-type"/>
    <property type="match status" value="2"/>
</dbReference>
<keyword evidence="2" id="KW-0862">Zinc</keyword>
<keyword evidence="2" id="KW-0863">Zinc-finger</keyword>
<dbReference type="Gene3D" id="3.30.70.330">
    <property type="match status" value="2"/>
</dbReference>
<sequence>KKKKKEEEDKEVDVKCRNGDGRIDVGRNGNKTIEPATIATGEENGDTTRRVYVGGIPYYSTEDDIRSFFEGCGTVTKVDCLTFPESGKFRGIAFLTFKTAAAAGRALALDGADMGGFYLKIQPYKAMRTEKSDFSPEVVDGYHRIYAGNLSWDVTEDDLRKLFTECKISSIRFGEDKATGEFKGYAHVDFSDSPSLAAALKLDQTVVSGRPVRIRCAVPKKGAEAKTSTRPESRSVDGDTSSGSARKKKRQTCYQCGLPGHLSSSCPQRKPLGETKPTTKVEGRNVEGDTGSESAKKKKRQTCYQCGLPGHLSSSCPQRKPLGETKPTTKVEGRNVEGDTGSESA</sequence>
<accession>A0A1D1YT35</accession>
<evidence type="ECO:0000256" key="4">
    <source>
        <dbReference type="SAM" id="MobiDB-lite"/>
    </source>
</evidence>
<feature type="non-terminal residue" evidence="7">
    <location>
        <position position="345"/>
    </location>
</feature>
<dbReference type="Pfam" id="PF00098">
    <property type="entry name" value="zf-CCHC"/>
    <property type="match status" value="2"/>
</dbReference>
<keyword evidence="7" id="KW-0687">Ribonucleoprotein</keyword>
<dbReference type="Pfam" id="PF00076">
    <property type="entry name" value="RRM_1"/>
    <property type="match status" value="2"/>
</dbReference>
<evidence type="ECO:0000256" key="3">
    <source>
        <dbReference type="PROSITE-ProRule" id="PRU00176"/>
    </source>
</evidence>
<dbReference type="PANTHER" id="PTHR23236">
    <property type="entry name" value="EUKARYOTIC TRANSLATION INITIATION FACTOR 4B/4H"/>
    <property type="match status" value="1"/>
</dbReference>
<feature type="compositionally biased region" description="Basic and acidic residues" evidence="4">
    <location>
        <begin position="271"/>
        <end position="287"/>
    </location>
</feature>
<feature type="domain" description="RRM" evidence="5">
    <location>
        <begin position="49"/>
        <end position="126"/>
    </location>
</feature>
<feature type="domain" description="CCHC-type" evidence="6">
    <location>
        <begin position="253"/>
        <end position="268"/>
    </location>
</feature>
<dbReference type="CDD" id="cd12271">
    <property type="entry name" value="RRM1_PHIP1"/>
    <property type="match status" value="1"/>
</dbReference>
<evidence type="ECO:0000256" key="2">
    <source>
        <dbReference type="PROSITE-ProRule" id="PRU00047"/>
    </source>
</evidence>
<dbReference type="SMART" id="SM00360">
    <property type="entry name" value="RRM"/>
    <property type="match status" value="2"/>
</dbReference>
<dbReference type="PANTHER" id="PTHR23236:SF24">
    <property type="entry name" value="PHRAGMOPLASTIN INTERACTING PROTEIN 1"/>
    <property type="match status" value="1"/>
</dbReference>
<dbReference type="InterPro" id="IPR012677">
    <property type="entry name" value="Nucleotide-bd_a/b_plait_sf"/>
</dbReference>
<feature type="compositionally biased region" description="Basic and acidic residues" evidence="4">
    <location>
        <begin position="321"/>
        <end position="337"/>
    </location>
</feature>
<evidence type="ECO:0000259" key="5">
    <source>
        <dbReference type="PROSITE" id="PS50102"/>
    </source>
</evidence>
<feature type="non-terminal residue" evidence="7">
    <location>
        <position position="1"/>
    </location>
</feature>
<dbReference type="EMBL" id="GDJX01010162">
    <property type="protein sequence ID" value="JAT57774.1"/>
    <property type="molecule type" value="Transcribed_RNA"/>
</dbReference>
<dbReference type="PROSITE" id="PS50102">
    <property type="entry name" value="RRM"/>
    <property type="match status" value="2"/>
</dbReference>
<proteinExistence type="predicted"/>
<dbReference type="SMART" id="SM00343">
    <property type="entry name" value="ZnF_C2HC"/>
    <property type="match status" value="2"/>
</dbReference>
<dbReference type="GO" id="GO:0008270">
    <property type="term" value="F:zinc ion binding"/>
    <property type="evidence" value="ECO:0007669"/>
    <property type="project" value="UniProtKB-KW"/>
</dbReference>
<feature type="region of interest" description="Disordered" evidence="4">
    <location>
        <begin position="264"/>
        <end position="345"/>
    </location>
</feature>
<dbReference type="AlphaFoldDB" id="A0A1D1YT35"/>
<evidence type="ECO:0000313" key="7">
    <source>
        <dbReference type="EMBL" id="JAT57774.1"/>
    </source>
</evidence>
<organism evidence="7">
    <name type="scientific">Anthurium amnicola</name>
    <dbReference type="NCBI Taxonomy" id="1678845"/>
    <lineage>
        <taxon>Eukaryota</taxon>
        <taxon>Viridiplantae</taxon>
        <taxon>Streptophyta</taxon>
        <taxon>Embryophyta</taxon>
        <taxon>Tracheophyta</taxon>
        <taxon>Spermatophyta</taxon>
        <taxon>Magnoliopsida</taxon>
        <taxon>Liliopsida</taxon>
        <taxon>Araceae</taxon>
        <taxon>Pothoideae</taxon>
        <taxon>Potheae</taxon>
        <taxon>Anthurium</taxon>
    </lineage>
</organism>
<reference evidence="7" key="1">
    <citation type="submission" date="2015-07" db="EMBL/GenBank/DDBJ databases">
        <title>Transcriptome Assembly of Anthurium amnicola.</title>
        <authorList>
            <person name="Suzuki J."/>
        </authorList>
    </citation>
    <scope>NUCLEOTIDE SEQUENCE</scope>
</reference>
<dbReference type="InterPro" id="IPR001878">
    <property type="entry name" value="Znf_CCHC"/>
</dbReference>
<feature type="domain" description="CCHC-type" evidence="6">
    <location>
        <begin position="303"/>
        <end position="318"/>
    </location>
</feature>
<dbReference type="GO" id="GO:0003723">
    <property type="term" value="F:RNA binding"/>
    <property type="evidence" value="ECO:0007669"/>
    <property type="project" value="UniProtKB-UniRule"/>
</dbReference>
<dbReference type="InterPro" id="IPR036875">
    <property type="entry name" value="Znf_CCHC_sf"/>
</dbReference>
<feature type="compositionally biased region" description="Basic and acidic residues" evidence="4">
    <location>
        <begin position="221"/>
        <end position="237"/>
    </location>
</feature>
<keyword evidence="1 3" id="KW-0694">RNA-binding</keyword>